<dbReference type="PANTHER" id="PTHR20974:SF0">
    <property type="entry name" value="UPF0585 PROTEIN CG18661"/>
    <property type="match status" value="1"/>
</dbReference>
<evidence type="ECO:0000313" key="2">
    <source>
        <dbReference type="EMBL" id="GMI40757.1"/>
    </source>
</evidence>
<dbReference type="Pfam" id="PF06080">
    <property type="entry name" value="DUF938"/>
    <property type="match status" value="1"/>
</dbReference>
<evidence type="ECO:0000313" key="3">
    <source>
        <dbReference type="Proteomes" id="UP001165065"/>
    </source>
</evidence>
<proteinExistence type="inferred from homology"/>
<dbReference type="AlphaFoldDB" id="A0A9W7L8N7"/>
<reference evidence="3" key="1">
    <citation type="journal article" date="2023" name="Commun. Biol.">
        <title>Genome analysis of Parmales, the sister group of diatoms, reveals the evolutionary specialization of diatoms from phago-mixotrophs to photoautotrophs.</title>
        <authorList>
            <person name="Ban H."/>
            <person name="Sato S."/>
            <person name="Yoshikawa S."/>
            <person name="Yamada K."/>
            <person name="Nakamura Y."/>
            <person name="Ichinomiya M."/>
            <person name="Sato N."/>
            <person name="Blanc-Mathieu R."/>
            <person name="Endo H."/>
            <person name="Kuwata A."/>
            <person name="Ogata H."/>
        </authorList>
    </citation>
    <scope>NUCLEOTIDE SEQUENCE [LARGE SCALE GENOMIC DNA]</scope>
</reference>
<organism evidence="2 3">
    <name type="scientific">Triparma columacea</name>
    <dbReference type="NCBI Taxonomy" id="722753"/>
    <lineage>
        <taxon>Eukaryota</taxon>
        <taxon>Sar</taxon>
        <taxon>Stramenopiles</taxon>
        <taxon>Ochrophyta</taxon>
        <taxon>Bolidophyceae</taxon>
        <taxon>Parmales</taxon>
        <taxon>Triparmaceae</taxon>
        <taxon>Triparma</taxon>
    </lineage>
</organism>
<gene>
    <name evidence="2" type="ORF">TrCOL_g10114</name>
</gene>
<comment type="similarity">
    <text evidence="1">Belongs to the UPF0585 family.</text>
</comment>
<dbReference type="Proteomes" id="UP001165065">
    <property type="component" value="Unassembled WGS sequence"/>
</dbReference>
<name>A0A9W7L8N7_9STRA</name>
<dbReference type="EMBL" id="BRYA01000135">
    <property type="protein sequence ID" value="GMI40757.1"/>
    <property type="molecule type" value="Genomic_DNA"/>
</dbReference>
<dbReference type="PANTHER" id="PTHR20974">
    <property type="entry name" value="UPF0585 PROTEIN CG18661"/>
    <property type="match status" value="1"/>
</dbReference>
<keyword evidence="3" id="KW-1185">Reference proteome</keyword>
<accession>A0A9W7L8N7</accession>
<dbReference type="InterPro" id="IPR010342">
    <property type="entry name" value="DUF938"/>
</dbReference>
<comment type="caution">
    <text evidence="2">The sequence shown here is derived from an EMBL/GenBank/DDBJ whole genome shotgun (WGS) entry which is preliminary data.</text>
</comment>
<sequence length="212" mass="23343">MLSIIPDNTTGKGIEIASGTGALLELISPGYPSIMWQPTEYVPEEKVDPEEQWSKHGKIGLRQVTDELRNIDYHGSEVFKNCEPAIGLDLMKPWPSSVMDNSGTYSVIVCTNTLHITPYECTTNLFRGAGEILAPSTGVLVLYGPFKVGGEFIGEDGGEGNARFDEKLRTTNSAWGLRDVGELEKIAGEEGLELRDQRKMPANNLLLVFKRK</sequence>
<evidence type="ECO:0000256" key="1">
    <source>
        <dbReference type="ARBA" id="ARBA00008308"/>
    </source>
</evidence>
<dbReference type="OrthoDB" id="10258744at2759"/>
<evidence type="ECO:0008006" key="4">
    <source>
        <dbReference type="Google" id="ProtNLM"/>
    </source>
</evidence>
<dbReference type="InterPro" id="IPR029063">
    <property type="entry name" value="SAM-dependent_MTases_sf"/>
</dbReference>
<dbReference type="SUPFAM" id="SSF53335">
    <property type="entry name" value="S-adenosyl-L-methionine-dependent methyltransferases"/>
    <property type="match status" value="1"/>
</dbReference>
<protein>
    <recommendedName>
        <fullName evidence="4">DUF938 domain-containing protein</fullName>
    </recommendedName>
</protein>